<dbReference type="InterPro" id="IPR050865">
    <property type="entry name" value="BEACH_Domain"/>
</dbReference>
<dbReference type="PANTHER" id="PTHR13743:SF112">
    <property type="entry name" value="BEACH DOMAIN-CONTAINING PROTEIN"/>
    <property type="match status" value="1"/>
</dbReference>
<dbReference type="InterPro" id="IPR013320">
    <property type="entry name" value="ConA-like_dom_sf"/>
</dbReference>
<dbReference type="InterPro" id="IPR036322">
    <property type="entry name" value="WD40_repeat_dom_sf"/>
</dbReference>
<dbReference type="PANTHER" id="PTHR13743">
    <property type="entry name" value="BEIGE/BEACH-RELATED"/>
    <property type="match status" value="1"/>
</dbReference>
<protein>
    <recommendedName>
        <fullName evidence="5">Beige/BEACH domain containing protein</fullName>
    </recommendedName>
</protein>
<proteinExistence type="predicted"/>
<sequence>MRKAKGHPLIEMISHFQTGYFTQQQTSSQLNQPNTNFIYPTIPKYTILAIHSSLSEGKSVATALDPIRANFVYKPILLKENINVTNVYYNAISWLSCNDFKKFAPTFSSIFSSLNSIKDLIPENVYSYIFNTNITHYLEIESVFPSNLVEIIFDEIHPLIFDSVVNVIDSTIINQDTDSCRYLVNKLSDAIKDDYHSYSNFDFTKILNSIYQLAFNFNDFILNFMSVLASFRNESVLLQFVSDLPLIIFPKIQVFPAKLQELPKPKETELYKYDFYDKNLEFTFQIDAPDSFPNGLMTQHTSEFESVITYDNYFDESLISLFNNISHIFDSCLPIYLDTFFEIYSKSVCDIENKEFFTDFYCSFQYFLYKIPHFHLTPTIFHTLLNYIFTPGISSFNKCDNFDYIRFFRKNVLYIVSQHKPAMLNELLIKYERNPFLFADIIGCIHVRLSLFDVEMLTDETSLSSIIHAVSILDSLALELKDELYNTVQKARSTVFVFLFTLIENSATVVPCFSSSIFTSGFLSRVFEPSLQIPIISAIRQFLSNYSGIEVFQTIEFIGGLIAVCRKNQTQDNLALELVSCVNDSIGHNPKIASVCDPLLEPVTLFVTKRPSAHFLAQTLQLYSQLSLNNKNFQLELTQAQLLSKAIKQQSPDDETTMLLLLGIMARSRSASDKAMFFIHVPMFVLLLLSILNTKENCQKYLKLFSDLCHHSIYNCIQCHKAEFDLFLLELIKNGRKEFVFRGFEFNFPISEEDINEIIIPLLTYLSSYIYSPDLLNKLIETLHDFSNHSFDLMNSFSQSVSLLSQQPRVILLSGFEDRFIAIKNIKSTDIVKGFTIQLTVQFDTYLSQISSSRPLLFSITDELYNGFFLYIQGSSIVAKLVNGKTVSQAPMASNFCPCQWKSFSLVLYPSPKAPLEPSKITFSFDGDKETIFTLNYKPFHEGLLNVKIGGLLPHSEKTDFYVAIGGFRMFNKTLNRKQLKDLPTMQMSYNFSSNENLKDLFPIFSYPGKCNLEIPTEIVFPVNNNPLIQNILDVCSTENCFRALIPFFMHFNDMPNHFPGVFIDFLHYLIVYNQTPKIADLFSLIGHILIETCDAKKLNYQIYLKFFGLLDNCSEVSIINSIISNILFNIELWVSCDSAHLIRIITHWCITLLSAYPSQMSKFSEILAIVRIYFWYEPIEIEMIRGHKNSSRPRPDDLDIDTVKFNFGRMLLQISQNSFYLRDAVALISHSAACADSKSVIWMMSLFVQIAKTTKTVFHVSRTLCQMLYTQLKPRQEERFVLTLKVIYILSQDTFLYHANMIITLLNEYFATDLLYNKLLAELPEYPLIYPLCIFISTQVGETKSMADALGTLKIPNTQELLNDEFWCLFPIVLAHFVDEDGRYNLIKFILSVLTQDFQLSQLDSMICLMDVIESISIFDINEFISLFLLTLAQTVEKEHLEKVFYRCMKFILLHLTYEPTSDILKIAYINSPFYEVSINNCKTPIINRHSRERQALTMKRSHSVNVSNEIKGGMLYTPQRTRRSNIWSESDFLTFGEHLKIRSIEDILQILTRCDYSKSYQFRILLEEEQIMKDFVKFESVLKLFAQLETESDIIRSWKTFINYFTHRDEQKIIAIGPNINSFIDDYASSYGKKCYNQVILMKQRLIREIENCHINALKALERVDLTEIAIAVNDIDSFNVLLEYNRNKNIKMFSILTRKEMCLTSPFSQSTKFSTNQNSFDPKGKESDLIMTKDFCFSANFVQIRFKYSKSFAFHKSTIKPYYQKSSDTLFFIQCKKIKIGEEIPAIFEIKKKEISIITEKSVRNYQSESILQILQRTRLGRSTALEFFIENGRSYLLDFHPQLSSNILWQLKYIPNIGVIQHYSFSDFIYMTRITKLWANGKTSNFKYLMHLNFYTGRTFNDETMYPIMPWIVNSVKTKSEQCNSNEENIVFRDLSKPISLSNDSFVPPSAIGYYLGSVEPFKSLKKLMTIDEPNNISNNHTDQDSNHKFLRKSFVSLKDSWNDIQNQINTYELTPEFYYAPEYFKETDGISAEEFVYRHRRILESEKVSSQLHFWIDQIWGVARRGVPESENDISDEIKIKKIGQAPPQVFFKNHPIKQLDDESRFKKPFIFIPDAENPLFFTSLPDNKFFIVFSSGQLNHIEADFENPSYSEVLSTRFINNLNNLSSLNSFSSLNNLNSAIKSPSIHNIPNANSINNLNTNLNSEIYQFIPVENGFLLHDKYNITIYLSVTNEPIHLYFTLGVIEKVLFNEGIVACINNNNQISLWDLQSDNINSSEITIMNDKVTAISINRNFKEIVYGTPDGIIQSISLKGLFIFAANVEEAPQKILITESWGFVVVITSNFIFLISPNGKIIHKCDKKVEFSYLTTFQSTEGFDFIVASDSKGLIYLFEAFFLQIGEQIFNCRTEVRSISYSKIDKSLTVISEDNRAFIIPIKLPYIDF</sequence>
<evidence type="ECO:0000259" key="1">
    <source>
        <dbReference type="PROSITE" id="PS50197"/>
    </source>
</evidence>
<dbReference type="RefSeq" id="XP_068352600.1">
    <property type="nucleotide sequence ID" value="XM_068494266.1"/>
</dbReference>
<reference evidence="3" key="1">
    <citation type="submission" date="2016-10" db="EMBL/GenBank/DDBJ databases">
        <authorList>
            <person name="Benchimol M."/>
            <person name="Almeida L.G."/>
            <person name="Vasconcelos A.T."/>
            <person name="Perreira-Neves A."/>
            <person name="Rosa I.A."/>
            <person name="Tasca T."/>
            <person name="Bogo M.R."/>
            <person name="de Souza W."/>
        </authorList>
    </citation>
    <scope>NUCLEOTIDE SEQUENCE [LARGE SCALE GENOMIC DNA]</scope>
    <source>
        <strain evidence="3">K</strain>
    </source>
</reference>
<dbReference type="Pfam" id="PF02138">
    <property type="entry name" value="Beach"/>
    <property type="match status" value="1"/>
</dbReference>
<dbReference type="EMBL" id="MLAK01001004">
    <property type="protein sequence ID" value="OHS99463.1"/>
    <property type="molecule type" value="Genomic_DNA"/>
</dbReference>
<dbReference type="PROSITE" id="PS50197">
    <property type="entry name" value="BEACH"/>
    <property type="match status" value="1"/>
</dbReference>
<dbReference type="InterPro" id="IPR036372">
    <property type="entry name" value="BEACH_dom_sf"/>
</dbReference>
<dbReference type="SUPFAM" id="SSF49899">
    <property type="entry name" value="Concanavalin A-like lectins/glucanases"/>
    <property type="match status" value="1"/>
</dbReference>
<comment type="caution">
    <text evidence="3">The sequence shown here is derived from an EMBL/GenBank/DDBJ whole genome shotgun (WGS) entry which is preliminary data.</text>
</comment>
<dbReference type="Gene3D" id="1.10.1540.10">
    <property type="entry name" value="BEACH domain"/>
    <property type="match status" value="1"/>
</dbReference>
<dbReference type="VEuPathDB" id="TrichDB:TRFO_08405"/>
<name>A0A1J4JM12_9EUKA</name>
<dbReference type="SUPFAM" id="SSF50729">
    <property type="entry name" value="PH domain-like"/>
    <property type="match status" value="1"/>
</dbReference>
<dbReference type="SMART" id="SM01026">
    <property type="entry name" value="Beach"/>
    <property type="match status" value="1"/>
</dbReference>
<dbReference type="SUPFAM" id="SSF81837">
    <property type="entry name" value="BEACH domain"/>
    <property type="match status" value="1"/>
</dbReference>
<dbReference type="OrthoDB" id="26681at2759"/>
<dbReference type="PROSITE" id="PS51783">
    <property type="entry name" value="PH_BEACH"/>
    <property type="match status" value="1"/>
</dbReference>
<dbReference type="GeneID" id="94828970"/>
<dbReference type="Gene3D" id="2.30.29.30">
    <property type="entry name" value="Pleckstrin-homology domain (PH domain)/Phosphotyrosine-binding domain (PTB)"/>
    <property type="match status" value="1"/>
</dbReference>
<evidence type="ECO:0000259" key="2">
    <source>
        <dbReference type="PROSITE" id="PS51783"/>
    </source>
</evidence>
<feature type="domain" description="BEACH" evidence="1">
    <location>
        <begin position="1867"/>
        <end position="2133"/>
    </location>
</feature>
<gene>
    <name evidence="3" type="ORF">TRFO_08405</name>
</gene>
<dbReference type="Proteomes" id="UP000179807">
    <property type="component" value="Unassembled WGS sequence"/>
</dbReference>
<evidence type="ECO:0008006" key="5">
    <source>
        <dbReference type="Google" id="ProtNLM"/>
    </source>
</evidence>
<evidence type="ECO:0000313" key="4">
    <source>
        <dbReference type="Proteomes" id="UP000179807"/>
    </source>
</evidence>
<dbReference type="InterPro" id="IPR023362">
    <property type="entry name" value="PH-BEACH_dom"/>
</dbReference>
<keyword evidence="4" id="KW-1185">Reference proteome</keyword>
<dbReference type="InterPro" id="IPR000409">
    <property type="entry name" value="BEACH_dom"/>
</dbReference>
<organism evidence="3 4">
    <name type="scientific">Tritrichomonas foetus</name>
    <dbReference type="NCBI Taxonomy" id="1144522"/>
    <lineage>
        <taxon>Eukaryota</taxon>
        <taxon>Metamonada</taxon>
        <taxon>Parabasalia</taxon>
        <taxon>Tritrichomonadida</taxon>
        <taxon>Tritrichomonadidae</taxon>
        <taxon>Tritrichomonas</taxon>
    </lineage>
</organism>
<accession>A0A1J4JM12</accession>
<dbReference type="InterPro" id="IPR011993">
    <property type="entry name" value="PH-like_dom_sf"/>
</dbReference>
<evidence type="ECO:0000313" key="3">
    <source>
        <dbReference type="EMBL" id="OHS99463.1"/>
    </source>
</evidence>
<dbReference type="SUPFAM" id="SSF50978">
    <property type="entry name" value="WD40 repeat-like"/>
    <property type="match status" value="1"/>
</dbReference>
<feature type="domain" description="BEACH-type PH" evidence="2">
    <location>
        <begin position="1731"/>
        <end position="1856"/>
    </location>
</feature>